<comment type="caution">
    <text evidence="1">The sequence shown here is derived from an EMBL/GenBank/DDBJ whole genome shotgun (WGS) entry which is preliminary data.</text>
</comment>
<dbReference type="AlphaFoldDB" id="A0A5B7J0B8"/>
<name>A0A5B7J0B8_PORTR</name>
<reference evidence="1 2" key="1">
    <citation type="submission" date="2019-05" db="EMBL/GenBank/DDBJ databases">
        <title>Another draft genome of Portunus trituberculatus and its Hox gene families provides insights of decapod evolution.</title>
        <authorList>
            <person name="Jeong J.-H."/>
            <person name="Song I."/>
            <person name="Kim S."/>
            <person name="Choi T."/>
            <person name="Kim D."/>
            <person name="Ryu S."/>
            <person name="Kim W."/>
        </authorList>
    </citation>
    <scope>NUCLEOTIDE SEQUENCE [LARGE SCALE GENOMIC DNA]</scope>
    <source>
        <tissue evidence="1">Muscle</tissue>
    </source>
</reference>
<keyword evidence="2" id="KW-1185">Reference proteome</keyword>
<proteinExistence type="predicted"/>
<organism evidence="1 2">
    <name type="scientific">Portunus trituberculatus</name>
    <name type="common">Swimming crab</name>
    <name type="synonym">Neptunus trituberculatus</name>
    <dbReference type="NCBI Taxonomy" id="210409"/>
    <lineage>
        <taxon>Eukaryota</taxon>
        <taxon>Metazoa</taxon>
        <taxon>Ecdysozoa</taxon>
        <taxon>Arthropoda</taxon>
        <taxon>Crustacea</taxon>
        <taxon>Multicrustacea</taxon>
        <taxon>Malacostraca</taxon>
        <taxon>Eumalacostraca</taxon>
        <taxon>Eucarida</taxon>
        <taxon>Decapoda</taxon>
        <taxon>Pleocyemata</taxon>
        <taxon>Brachyura</taxon>
        <taxon>Eubrachyura</taxon>
        <taxon>Portunoidea</taxon>
        <taxon>Portunidae</taxon>
        <taxon>Portuninae</taxon>
        <taxon>Portunus</taxon>
    </lineage>
</organism>
<dbReference type="Proteomes" id="UP000324222">
    <property type="component" value="Unassembled WGS sequence"/>
</dbReference>
<evidence type="ECO:0000313" key="1">
    <source>
        <dbReference type="EMBL" id="MPC87396.1"/>
    </source>
</evidence>
<evidence type="ECO:0000313" key="2">
    <source>
        <dbReference type="Proteomes" id="UP000324222"/>
    </source>
</evidence>
<accession>A0A5B7J0B8</accession>
<sequence>MQVFENTSLQKLIWGFK</sequence>
<gene>
    <name evidence="1" type="ORF">E2C01_082257</name>
</gene>
<protein>
    <submittedName>
        <fullName evidence="1">Uncharacterized protein</fullName>
    </submittedName>
</protein>
<dbReference type="EMBL" id="VSRR010074390">
    <property type="protein sequence ID" value="MPC87396.1"/>
    <property type="molecule type" value="Genomic_DNA"/>
</dbReference>